<feature type="compositionally biased region" description="Gly residues" evidence="9">
    <location>
        <begin position="224"/>
        <end position="233"/>
    </location>
</feature>
<dbReference type="AlphaFoldDB" id="A0A3S3NW37"/>
<comment type="subunit">
    <text evidence="8">Component of the small nucleolar ribonucleoprotein particles containing H/ACA-type snoRNAs (H/ACA snoRNPs).</text>
</comment>
<keyword evidence="13" id="KW-1185">Reference proteome</keyword>
<keyword evidence="4 8" id="KW-0694">RNA-binding</keyword>
<dbReference type="Gene3D" id="2.40.10.230">
    <property type="entry name" value="Probable tRNA pseudouridine synthase domain"/>
    <property type="match status" value="1"/>
</dbReference>
<dbReference type="Proteomes" id="UP000285301">
    <property type="component" value="Unassembled WGS sequence"/>
</dbReference>
<evidence type="ECO:0000256" key="4">
    <source>
        <dbReference type="ARBA" id="ARBA00022884"/>
    </source>
</evidence>
<evidence type="ECO:0000313" key="10">
    <source>
        <dbReference type="EMBL" id="RWS03007.1"/>
    </source>
</evidence>
<proteinExistence type="inferred from homology"/>
<evidence type="ECO:0000256" key="2">
    <source>
        <dbReference type="ARBA" id="ARBA00022517"/>
    </source>
</evidence>
<dbReference type="EMBL" id="NCKU01006970">
    <property type="protein sequence ID" value="RWS03007.1"/>
    <property type="molecule type" value="Genomic_DNA"/>
</dbReference>
<dbReference type="InterPro" id="IPR007504">
    <property type="entry name" value="H/ACA_rnp_Gar1/Naf1"/>
</dbReference>
<feature type="compositionally biased region" description="Gly residues" evidence="9">
    <location>
        <begin position="138"/>
        <end position="184"/>
    </location>
</feature>
<evidence type="ECO:0000256" key="5">
    <source>
        <dbReference type="ARBA" id="ARBA00023242"/>
    </source>
</evidence>
<evidence type="ECO:0000256" key="1">
    <source>
        <dbReference type="ARBA" id="ARBA00004604"/>
    </source>
</evidence>
<comment type="subcellular location">
    <subcellularLocation>
        <location evidence="1 8">Nucleus</location>
        <location evidence="1 8">Nucleolus</location>
    </subcellularLocation>
</comment>
<reference evidence="10" key="2">
    <citation type="submission" date="2018-11" db="EMBL/GenBank/DDBJ databases">
        <title>Trombidioid mite genomics.</title>
        <authorList>
            <person name="Dong X."/>
        </authorList>
    </citation>
    <scope>NUCLEOTIDE SEQUENCE</scope>
    <source>
        <strain evidence="10">UoL-WK</strain>
    </source>
</reference>
<evidence type="ECO:0000256" key="3">
    <source>
        <dbReference type="ARBA" id="ARBA00022552"/>
    </source>
</evidence>
<evidence type="ECO:0000313" key="13">
    <source>
        <dbReference type="Proteomes" id="UP000285301"/>
    </source>
</evidence>
<dbReference type="PANTHER" id="PTHR23237">
    <property type="entry name" value="NUCLEOLAR PROTEIN FAMILY A MEMBER 1 SNORNP PROTEIN GAR1"/>
    <property type="match status" value="1"/>
</dbReference>
<comment type="function">
    <text evidence="8">Required for ribosome biogenesis. Part of a complex which catalyzes pseudouridylation of rRNA. This involves the isomerization of uridine such that the ribose is subsequently attached to C5, instead of the normal N1. Pseudouridine ("psi") residues may serve to stabilize the conformation of rRNAs.</text>
</comment>
<evidence type="ECO:0000256" key="9">
    <source>
        <dbReference type="SAM" id="MobiDB-lite"/>
    </source>
</evidence>
<feature type="compositionally biased region" description="Basic and acidic residues" evidence="9">
    <location>
        <begin position="210"/>
        <end position="223"/>
    </location>
</feature>
<comment type="caution">
    <text evidence="10">The sequence shown here is derived from an EMBL/GenBank/DDBJ whole genome shotgun (WGS) entry which is preliminary data.</text>
</comment>
<gene>
    <name evidence="11" type="ORF">B4U79_00902</name>
    <name evidence="10" type="ORF">B4U79_05462</name>
    <name evidence="12" type="ORF">B4U79_08074</name>
</gene>
<sequence length="241" mass="25087">MGFGGRGFGRGNRGGHSGGRGFGRGGGHRGFDSGPPERVQEFGVFTHECENQLVVKSLIEEVPFFNAPIYLEDMTQVGKVDEIFGGIRDYSVSVTLLDTFKSSSFSLNQKLYIDPNKLLPLQRFLPKPPGTDSKPKGAGRGTPRGSRGGRGGGNFRGGGGGFRGRDSGGGGGGFRGRDSGGGGFRGRDSGGFRGRDSGGRGRGGNGRGFGGDRRGGFGGDRRGGFGNRGGDGGFNRNFNSH</sequence>
<dbReference type="STRING" id="1965070.A0A3S3NW37"/>
<evidence type="ECO:0000313" key="12">
    <source>
        <dbReference type="EMBL" id="RWS17227.1"/>
    </source>
</evidence>
<dbReference type="OrthoDB" id="2187159at2759"/>
<dbReference type="EMBL" id="NCKU01006969">
    <property type="protein sequence ID" value="RWS03009.1"/>
    <property type="molecule type" value="Genomic_DNA"/>
</dbReference>
<accession>A0A3S3NW37</accession>
<dbReference type="GO" id="GO:0000454">
    <property type="term" value="P:snoRNA guided rRNA pseudouridine synthesis"/>
    <property type="evidence" value="ECO:0007669"/>
    <property type="project" value="TreeGrafter"/>
</dbReference>
<dbReference type="InterPro" id="IPR009000">
    <property type="entry name" value="Transl_B-barrel_sf"/>
</dbReference>
<protein>
    <recommendedName>
        <fullName evidence="8">H/ACA ribonucleoprotein complex subunit</fullName>
    </recommendedName>
</protein>
<comment type="similarity">
    <text evidence="7 8">Belongs to the GAR1 family.</text>
</comment>
<reference evidence="10 13" key="1">
    <citation type="journal article" date="2018" name="Gigascience">
        <title>Genomes of trombidid mites reveal novel predicted allergens and laterally-transferred genes associated with secondary metabolism.</title>
        <authorList>
            <person name="Dong X."/>
            <person name="Chaisiri K."/>
            <person name="Xia D."/>
            <person name="Armstrong S.D."/>
            <person name="Fang Y."/>
            <person name="Donnelly M.J."/>
            <person name="Kadowaki T."/>
            <person name="McGarry J.W."/>
            <person name="Darby A.C."/>
            <person name="Makepeace B.L."/>
        </authorList>
    </citation>
    <scope>NUCLEOTIDE SEQUENCE [LARGE SCALE GENOMIC DNA]</scope>
    <source>
        <strain evidence="10">UoL-WK</strain>
    </source>
</reference>
<feature type="compositionally biased region" description="Basic and acidic residues" evidence="9">
    <location>
        <begin position="185"/>
        <end position="199"/>
    </location>
</feature>
<feature type="region of interest" description="Disordered" evidence="9">
    <location>
        <begin position="121"/>
        <end position="241"/>
    </location>
</feature>
<feature type="compositionally biased region" description="Gly residues" evidence="9">
    <location>
        <begin position="1"/>
        <end position="25"/>
    </location>
</feature>
<feature type="compositionally biased region" description="Gly residues" evidence="9">
    <location>
        <begin position="200"/>
        <end position="209"/>
    </location>
</feature>
<organism evidence="10 13">
    <name type="scientific">Dinothrombium tinctorium</name>
    <dbReference type="NCBI Taxonomy" id="1965070"/>
    <lineage>
        <taxon>Eukaryota</taxon>
        <taxon>Metazoa</taxon>
        <taxon>Ecdysozoa</taxon>
        <taxon>Arthropoda</taxon>
        <taxon>Chelicerata</taxon>
        <taxon>Arachnida</taxon>
        <taxon>Acari</taxon>
        <taxon>Acariformes</taxon>
        <taxon>Trombidiformes</taxon>
        <taxon>Prostigmata</taxon>
        <taxon>Anystina</taxon>
        <taxon>Parasitengona</taxon>
        <taxon>Trombidioidea</taxon>
        <taxon>Trombidiidae</taxon>
        <taxon>Dinothrombium</taxon>
    </lineage>
</organism>
<keyword evidence="3 8" id="KW-0698">rRNA processing</keyword>
<dbReference type="FunFam" id="2.40.10.230:FF:000001">
    <property type="entry name" value="H/ACA ribonucleoprotein complex subunit"/>
    <property type="match status" value="1"/>
</dbReference>
<keyword evidence="6 8" id="KW-0687">Ribonucleoprotein</keyword>
<dbReference type="SUPFAM" id="SSF50447">
    <property type="entry name" value="Translation proteins"/>
    <property type="match status" value="1"/>
</dbReference>
<evidence type="ECO:0000256" key="6">
    <source>
        <dbReference type="ARBA" id="ARBA00023274"/>
    </source>
</evidence>
<feature type="region of interest" description="Disordered" evidence="9">
    <location>
        <begin position="1"/>
        <end position="37"/>
    </location>
</feature>
<keyword evidence="5 8" id="KW-0539">Nucleus</keyword>
<dbReference type="InterPro" id="IPR038664">
    <property type="entry name" value="Gar1/Naf1_Cbf5-bd_sf"/>
</dbReference>
<dbReference type="GO" id="GO:0031429">
    <property type="term" value="C:box H/ACA snoRNP complex"/>
    <property type="evidence" value="ECO:0007669"/>
    <property type="project" value="TreeGrafter"/>
</dbReference>
<name>A0A3S3NW37_9ACAR</name>
<evidence type="ECO:0000256" key="7">
    <source>
        <dbReference type="ARBA" id="ARBA00038293"/>
    </source>
</evidence>
<dbReference type="EMBL" id="NCKU01000106">
    <property type="protein sequence ID" value="RWS17227.1"/>
    <property type="molecule type" value="Genomic_DNA"/>
</dbReference>
<dbReference type="Pfam" id="PF04410">
    <property type="entry name" value="Gar1"/>
    <property type="match status" value="1"/>
</dbReference>
<dbReference type="PANTHER" id="PTHR23237:SF6">
    <property type="entry name" value="H_ACA RIBONUCLEOPROTEIN COMPLEX SUBUNIT 1"/>
    <property type="match status" value="1"/>
</dbReference>
<evidence type="ECO:0000313" key="11">
    <source>
        <dbReference type="EMBL" id="RWS03009.1"/>
    </source>
</evidence>
<dbReference type="GO" id="GO:0034513">
    <property type="term" value="F:box H/ACA snoRNA binding"/>
    <property type="evidence" value="ECO:0007669"/>
    <property type="project" value="TreeGrafter"/>
</dbReference>
<evidence type="ECO:0000256" key="8">
    <source>
        <dbReference type="RuleBase" id="RU364004"/>
    </source>
</evidence>
<keyword evidence="2 8" id="KW-0690">Ribosome biogenesis</keyword>